<dbReference type="AlphaFoldDB" id="A0AAX6HYH0"/>
<dbReference type="InterPro" id="IPR045889">
    <property type="entry name" value="MES/HNL"/>
</dbReference>
<dbReference type="Pfam" id="PF12697">
    <property type="entry name" value="Abhydrolase_6"/>
    <property type="match status" value="1"/>
</dbReference>
<dbReference type="GO" id="GO:0009696">
    <property type="term" value="P:salicylic acid metabolic process"/>
    <property type="evidence" value="ECO:0007669"/>
    <property type="project" value="TreeGrafter"/>
</dbReference>
<keyword evidence="4" id="KW-1185">Reference proteome</keyword>
<proteinExistence type="predicted"/>
<dbReference type="InterPro" id="IPR029058">
    <property type="entry name" value="AB_hydrolase_fold"/>
</dbReference>
<comment type="caution">
    <text evidence="3">The sequence shown here is derived from an EMBL/GenBank/DDBJ whole genome shotgun (WGS) entry which is preliminary data.</text>
</comment>
<dbReference type="PANTHER" id="PTHR10992">
    <property type="entry name" value="METHYLESTERASE FAMILY MEMBER"/>
    <property type="match status" value="1"/>
</dbReference>
<sequence>MMEESREQNKKHIVLVHGSCHGAWCWYKVATLLEAAGFRVTAPDLAASGIDLRRLSEVATLAAYSQPLLDVVASLPDREKAVLVGHSFGGLNVALAADRFPEKVAAAVFVTAFMPDCTSRPSSLVEKYLEQNPPVASVWMDTRFNFGEGATVPGSVLFGPRFMASRLYQLCPPEDMMLGTTLVREASYFVEDLGSLPAFSEDGYGSVATAFIVCGQDAAITEDYQRFMIRNHPVKEVIEIEGADHMAMLSTPQELCRSLISIADHASYSTA</sequence>
<dbReference type="Gene3D" id="3.40.50.1820">
    <property type="entry name" value="alpha/beta hydrolase"/>
    <property type="match status" value="1"/>
</dbReference>
<accession>A0AAX6HYH0</accession>
<keyword evidence="1" id="KW-0378">Hydrolase</keyword>
<feature type="domain" description="AB hydrolase-1" evidence="2">
    <location>
        <begin position="13"/>
        <end position="256"/>
    </location>
</feature>
<dbReference type="InterPro" id="IPR000073">
    <property type="entry name" value="AB_hydrolase_1"/>
</dbReference>
<dbReference type="Proteomes" id="UP001140949">
    <property type="component" value="Unassembled WGS sequence"/>
</dbReference>
<evidence type="ECO:0000259" key="2">
    <source>
        <dbReference type="Pfam" id="PF12697"/>
    </source>
</evidence>
<reference evidence="3" key="2">
    <citation type="submission" date="2023-04" db="EMBL/GenBank/DDBJ databases">
        <authorList>
            <person name="Bruccoleri R.E."/>
            <person name="Oakeley E.J."/>
            <person name="Faust A.-M."/>
            <person name="Dessus-Babus S."/>
            <person name="Altorfer M."/>
            <person name="Burckhardt D."/>
            <person name="Oertli M."/>
            <person name="Naumann U."/>
            <person name="Petersen F."/>
            <person name="Wong J."/>
        </authorList>
    </citation>
    <scope>NUCLEOTIDE SEQUENCE</scope>
    <source>
        <strain evidence="3">GSM-AAB239-AS_SAM_17_03QT</strain>
        <tissue evidence="3">Leaf</tissue>
    </source>
</reference>
<dbReference type="PANTHER" id="PTHR10992:SF1083">
    <property type="entry name" value="METHYLESTERASE 1"/>
    <property type="match status" value="1"/>
</dbReference>
<dbReference type="GO" id="GO:0080031">
    <property type="term" value="F:methyl salicylate esterase activity"/>
    <property type="evidence" value="ECO:0007669"/>
    <property type="project" value="TreeGrafter"/>
</dbReference>
<evidence type="ECO:0000256" key="1">
    <source>
        <dbReference type="ARBA" id="ARBA00022801"/>
    </source>
</evidence>
<dbReference type="FunFam" id="3.40.50.1820:FF:000051">
    <property type="entry name" value="(S)-hydroxynitrile lyase"/>
    <property type="match status" value="1"/>
</dbReference>
<gene>
    <name evidence="3" type="ORF">M6B38_280110</name>
</gene>
<evidence type="ECO:0000313" key="4">
    <source>
        <dbReference type="Proteomes" id="UP001140949"/>
    </source>
</evidence>
<name>A0AAX6HYH0_IRIPA</name>
<evidence type="ECO:0000313" key="3">
    <source>
        <dbReference type="EMBL" id="KAJ6845962.1"/>
    </source>
</evidence>
<protein>
    <submittedName>
        <fullName evidence="3">Salicylic acid-binding protein 2-like</fullName>
    </submittedName>
</protein>
<organism evidence="3 4">
    <name type="scientific">Iris pallida</name>
    <name type="common">Sweet iris</name>
    <dbReference type="NCBI Taxonomy" id="29817"/>
    <lineage>
        <taxon>Eukaryota</taxon>
        <taxon>Viridiplantae</taxon>
        <taxon>Streptophyta</taxon>
        <taxon>Embryophyta</taxon>
        <taxon>Tracheophyta</taxon>
        <taxon>Spermatophyta</taxon>
        <taxon>Magnoliopsida</taxon>
        <taxon>Liliopsida</taxon>
        <taxon>Asparagales</taxon>
        <taxon>Iridaceae</taxon>
        <taxon>Iridoideae</taxon>
        <taxon>Irideae</taxon>
        <taxon>Iris</taxon>
    </lineage>
</organism>
<dbReference type="GO" id="GO:0080030">
    <property type="term" value="F:methyl indole-3-acetate esterase activity"/>
    <property type="evidence" value="ECO:0007669"/>
    <property type="project" value="TreeGrafter"/>
</dbReference>
<reference evidence="3" key="1">
    <citation type="journal article" date="2023" name="GigaByte">
        <title>Genome assembly of the bearded iris, Iris pallida Lam.</title>
        <authorList>
            <person name="Bruccoleri R.E."/>
            <person name="Oakeley E.J."/>
            <person name="Faust A.M.E."/>
            <person name="Altorfer M."/>
            <person name="Dessus-Babus S."/>
            <person name="Burckhardt D."/>
            <person name="Oertli M."/>
            <person name="Naumann U."/>
            <person name="Petersen F."/>
            <person name="Wong J."/>
        </authorList>
    </citation>
    <scope>NUCLEOTIDE SEQUENCE</scope>
    <source>
        <strain evidence="3">GSM-AAB239-AS_SAM_17_03QT</strain>
    </source>
</reference>
<dbReference type="GO" id="GO:0080032">
    <property type="term" value="F:methyl jasmonate esterase activity"/>
    <property type="evidence" value="ECO:0007669"/>
    <property type="project" value="TreeGrafter"/>
</dbReference>
<dbReference type="SUPFAM" id="SSF53474">
    <property type="entry name" value="alpha/beta-Hydrolases"/>
    <property type="match status" value="1"/>
</dbReference>
<dbReference type="GO" id="GO:0009694">
    <property type="term" value="P:jasmonic acid metabolic process"/>
    <property type="evidence" value="ECO:0007669"/>
    <property type="project" value="TreeGrafter"/>
</dbReference>
<dbReference type="EMBL" id="JANAVB010005600">
    <property type="protein sequence ID" value="KAJ6845962.1"/>
    <property type="molecule type" value="Genomic_DNA"/>
</dbReference>